<keyword evidence="4 10" id="KW-0812">Transmembrane</keyword>
<keyword evidence="8 10" id="KW-0472">Membrane</keyword>
<dbReference type="EMBL" id="MT806170">
    <property type="protein sequence ID" value="QOL08520.1"/>
    <property type="molecule type" value="Genomic_DNA"/>
</dbReference>
<dbReference type="InterPro" id="IPR008131">
    <property type="entry name" value="Adeno_E3_14_5"/>
</dbReference>
<dbReference type="Proteomes" id="UP000594039">
    <property type="component" value="Segment"/>
</dbReference>
<evidence type="ECO:0000256" key="5">
    <source>
        <dbReference type="ARBA" id="ARBA00022729"/>
    </source>
</evidence>
<keyword evidence="3" id="KW-0597">Phosphoprotein</keyword>
<keyword evidence="2" id="KW-0244">Early protein</keyword>
<comment type="subcellular location">
    <subcellularLocation>
        <location evidence="1">Host membrane</location>
        <topology evidence="1">Single-pass membrane protein</topology>
    </subcellularLocation>
</comment>
<dbReference type="Pfam" id="PF04834">
    <property type="entry name" value="Adeno_E3_14_5"/>
    <property type="match status" value="1"/>
</dbReference>
<feature type="transmembrane region" description="Helical" evidence="10">
    <location>
        <begin position="30"/>
        <end position="50"/>
    </location>
</feature>
<keyword evidence="7 10" id="KW-1133">Transmembrane helix</keyword>
<evidence type="ECO:0000313" key="15">
    <source>
        <dbReference type="EMBL" id="QOL08652.1"/>
    </source>
</evidence>
<evidence type="ECO:0000256" key="6">
    <source>
        <dbReference type="ARBA" id="ARBA00022870"/>
    </source>
</evidence>
<dbReference type="Proteomes" id="UP000594053">
    <property type="component" value="Genome"/>
</dbReference>
<evidence type="ECO:0000256" key="4">
    <source>
        <dbReference type="ARBA" id="ARBA00022692"/>
    </source>
</evidence>
<evidence type="ECO:0000313" key="14">
    <source>
        <dbReference type="EMBL" id="QOL08619.1"/>
    </source>
</evidence>
<evidence type="ECO:0000313" key="16">
    <source>
        <dbReference type="EMBL" id="QOL08685.1"/>
    </source>
</evidence>
<keyword evidence="6" id="KW-1043">Host membrane</keyword>
<dbReference type="Proteomes" id="UP000594192">
    <property type="component" value="Segment"/>
</dbReference>
<dbReference type="EMBL" id="MT806172">
    <property type="protein sequence ID" value="QOL08586.1"/>
    <property type="molecule type" value="Genomic_DNA"/>
</dbReference>
<evidence type="ECO:0000256" key="1">
    <source>
        <dbReference type="ARBA" id="ARBA00004379"/>
    </source>
</evidence>
<dbReference type="EMBL" id="MT806171">
    <property type="protein sequence ID" value="QOL08553.1"/>
    <property type="molecule type" value="Genomic_DNA"/>
</dbReference>
<dbReference type="Proteomes" id="UP000593973">
    <property type="component" value="Segment"/>
</dbReference>
<dbReference type="GO" id="GO:0016020">
    <property type="term" value="C:membrane"/>
    <property type="evidence" value="ECO:0007669"/>
    <property type="project" value="InterPro"/>
</dbReference>
<accession>A0A7L9QZY6</accession>
<name>A0A7L9QZY6_9ADEN</name>
<organism evidence="13">
    <name type="scientific">Human adenovirus 55</name>
    <dbReference type="NCBI Taxonomy" id="714978"/>
    <lineage>
        <taxon>Viruses</taxon>
        <taxon>Varidnaviria</taxon>
        <taxon>Bamfordvirae</taxon>
        <taxon>Preplasmiviricota</taxon>
        <taxon>Polisuviricotina</taxon>
        <taxon>Pharingeaviricetes</taxon>
        <taxon>Rowavirales</taxon>
        <taxon>Adenoviridae</taxon>
        <taxon>Mastadenovirus</taxon>
        <taxon>Mastadenovirus blackbeardi</taxon>
        <taxon>Human mastadenovirus B</taxon>
    </lineage>
</organism>
<keyword evidence="9" id="KW-0325">Glycoprotein</keyword>
<feature type="transmembrane region" description="Helical" evidence="10">
    <location>
        <begin position="82"/>
        <end position="105"/>
    </location>
</feature>
<dbReference type="Proteomes" id="UP000593821">
    <property type="component" value="Genome"/>
</dbReference>
<dbReference type="EMBL" id="MT806175">
    <property type="protein sequence ID" value="QOL08685.1"/>
    <property type="molecule type" value="Genomic_DNA"/>
</dbReference>
<reference evidence="13" key="1">
    <citation type="submission" date="2020-07" db="EMBL/GenBank/DDBJ databases">
        <authorList>
            <person name="Li P."/>
        </authorList>
    </citation>
    <scope>NUCLEOTIDE SEQUENCE [LARGE SCALE GENOMIC DNA]</scope>
    <source>
        <strain evidence="11">HB107/CHN/2019</strain>
        <strain evidence="12">HB111/CHN/2019</strain>
        <strain evidence="13">HB201/CHN/2019</strain>
        <strain evidence="14">HB203/CHN/2019</strain>
        <strain evidence="15">HB204/CHN/2019</strain>
        <strain evidence="16">HB208/CHN/2019</strain>
    </source>
</reference>
<evidence type="ECO:0000256" key="2">
    <source>
        <dbReference type="ARBA" id="ARBA00022518"/>
    </source>
</evidence>
<dbReference type="GO" id="GO:0033644">
    <property type="term" value="C:host cell membrane"/>
    <property type="evidence" value="ECO:0007669"/>
    <property type="project" value="UniProtKB-SubCell"/>
</dbReference>
<evidence type="ECO:0000256" key="7">
    <source>
        <dbReference type="ARBA" id="ARBA00022989"/>
    </source>
</evidence>
<evidence type="ECO:0000256" key="10">
    <source>
        <dbReference type="SAM" id="Phobius"/>
    </source>
</evidence>
<dbReference type="EMBL" id="MT806174">
    <property type="protein sequence ID" value="QOL08652.1"/>
    <property type="molecule type" value="Genomic_DNA"/>
</dbReference>
<evidence type="ECO:0000313" key="13">
    <source>
        <dbReference type="EMBL" id="QOL08586.1"/>
    </source>
</evidence>
<evidence type="ECO:0000256" key="9">
    <source>
        <dbReference type="ARBA" id="ARBA00023180"/>
    </source>
</evidence>
<dbReference type="GO" id="GO:0009966">
    <property type="term" value="P:regulation of signal transduction"/>
    <property type="evidence" value="ECO:0007669"/>
    <property type="project" value="InterPro"/>
</dbReference>
<evidence type="ECO:0000313" key="12">
    <source>
        <dbReference type="EMBL" id="QOL08553.1"/>
    </source>
</evidence>
<sequence>MCELPTCATIPNTATKISRHFLDLSKTMQAILPIFLLLLLPYAVSTPATYSTPPEHLRKCKFQQPWSFLACYREKSEIPPTLIMIAGIINVICCTIISFLIYPLFDFGWNAPNAHDHPQDPEEHIPLHNMQQPIALIEYESEPQPPLLPAISYFNLTGGDD</sequence>
<evidence type="ECO:0000256" key="3">
    <source>
        <dbReference type="ARBA" id="ARBA00022553"/>
    </source>
</evidence>
<keyword evidence="5" id="KW-0732">Signal</keyword>
<dbReference type="Proteomes" id="UP000594023">
    <property type="component" value="Segment"/>
</dbReference>
<proteinExistence type="predicted"/>
<evidence type="ECO:0000256" key="8">
    <source>
        <dbReference type="ARBA" id="ARBA00023136"/>
    </source>
</evidence>
<evidence type="ECO:0000313" key="11">
    <source>
        <dbReference type="EMBL" id="QOL08520.1"/>
    </source>
</evidence>
<dbReference type="EMBL" id="MT806173">
    <property type="protein sequence ID" value="QOL08619.1"/>
    <property type="molecule type" value="Genomic_DNA"/>
</dbReference>
<protein>
    <submittedName>
        <fullName evidence="13">E3 10.3kDa protein</fullName>
    </submittedName>
</protein>